<reference evidence="16" key="1">
    <citation type="submission" date="2023-08" db="EMBL/GenBank/DDBJ databases">
        <authorList>
            <person name="Alioto T."/>
            <person name="Alioto T."/>
            <person name="Gomez Garrido J."/>
        </authorList>
    </citation>
    <scope>NUCLEOTIDE SEQUENCE</scope>
</reference>
<dbReference type="PRINTS" id="PR00205">
    <property type="entry name" value="CADHERIN"/>
</dbReference>
<evidence type="ECO:0000256" key="7">
    <source>
        <dbReference type="ARBA" id="ARBA00022889"/>
    </source>
</evidence>
<organism evidence="16 17">
    <name type="scientific">Octopus vulgaris</name>
    <name type="common">Common octopus</name>
    <dbReference type="NCBI Taxonomy" id="6645"/>
    <lineage>
        <taxon>Eukaryota</taxon>
        <taxon>Metazoa</taxon>
        <taxon>Spiralia</taxon>
        <taxon>Lophotrochozoa</taxon>
        <taxon>Mollusca</taxon>
        <taxon>Cephalopoda</taxon>
        <taxon>Coleoidea</taxon>
        <taxon>Octopodiformes</taxon>
        <taxon>Octopoda</taxon>
        <taxon>Incirrata</taxon>
        <taxon>Octopodidae</taxon>
        <taxon>Octopus</taxon>
    </lineage>
</organism>
<gene>
    <name evidence="16" type="ORF">OCTVUL_1B013742</name>
</gene>
<dbReference type="FunFam" id="2.60.40.60:FF:000020">
    <property type="entry name" value="Dachsous cadherin-related 1b"/>
    <property type="match status" value="1"/>
</dbReference>
<dbReference type="FunFam" id="2.60.40.60:FF:000007">
    <property type="entry name" value="Protocadherin alpha 2"/>
    <property type="match status" value="1"/>
</dbReference>
<name>A0AA36FCR1_OCTVU</name>
<feature type="domain" description="Cadherin" evidence="15">
    <location>
        <begin position="454"/>
        <end position="558"/>
    </location>
</feature>
<keyword evidence="2" id="KW-1003">Cell membrane</keyword>
<keyword evidence="6 11" id="KW-0106">Calcium</keyword>
<dbReference type="SMART" id="SM00112">
    <property type="entry name" value="CA"/>
    <property type="match status" value="6"/>
</dbReference>
<dbReference type="PROSITE" id="PS00232">
    <property type="entry name" value="CADHERIN_1"/>
    <property type="match status" value="2"/>
</dbReference>
<evidence type="ECO:0000256" key="13">
    <source>
        <dbReference type="SAM" id="Phobius"/>
    </source>
</evidence>
<evidence type="ECO:0000259" key="15">
    <source>
        <dbReference type="PROSITE" id="PS50268"/>
    </source>
</evidence>
<evidence type="ECO:0000256" key="2">
    <source>
        <dbReference type="ARBA" id="ARBA00022475"/>
    </source>
</evidence>
<dbReference type="CDD" id="cd11304">
    <property type="entry name" value="Cadherin_repeat"/>
    <property type="match status" value="6"/>
</dbReference>
<evidence type="ECO:0000256" key="5">
    <source>
        <dbReference type="ARBA" id="ARBA00022737"/>
    </source>
</evidence>
<feature type="chain" id="PRO_5041468927" evidence="14">
    <location>
        <begin position="17"/>
        <end position="945"/>
    </location>
</feature>
<dbReference type="PROSITE" id="PS50268">
    <property type="entry name" value="CADHERIN_2"/>
    <property type="match status" value="6"/>
</dbReference>
<keyword evidence="8 13" id="KW-1133">Transmembrane helix</keyword>
<evidence type="ECO:0000256" key="14">
    <source>
        <dbReference type="SAM" id="SignalP"/>
    </source>
</evidence>
<dbReference type="InterPro" id="IPR050174">
    <property type="entry name" value="Protocadherin/Cadherin-CA"/>
</dbReference>
<dbReference type="Gene3D" id="2.60.40.60">
    <property type="entry name" value="Cadherins"/>
    <property type="match status" value="6"/>
</dbReference>
<feature type="compositionally biased region" description="Polar residues" evidence="12">
    <location>
        <begin position="860"/>
        <end position="883"/>
    </location>
</feature>
<keyword evidence="5" id="KW-0677">Repeat</keyword>
<dbReference type="Pfam" id="PF00028">
    <property type="entry name" value="Cadherin"/>
    <property type="match status" value="5"/>
</dbReference>
<evidence type="ECO:0000313" key="16">
    <source>
        <dbReference type="EMBL" id="CAI9732439.1"/>
    </source>
</evidence>
<dbReference type="FunFam" id="2.60.40.60:FF:000004">
    <property type="entry name" value="Protocadherin 1 gamma 2"/>
    <property type="match status" value="1"/>
</dbReference>
<evidence type="ECO:0000256" key="3">
    <source>
        <dbReference type="ARBA" id="ARBA00022692"/>
    </source>
</evidence>
<keyword evidence="7" id="KW-0130">Cell adhesion</keyword>
<feature type="domain" description="Cadherin" evidence="15">
    <location>
        <begin position="580"/>
        <end position="680"/>
    </location>
</feature>
<keyword evidence="9 13" id="KW-0472">Membrane</keyword>
<dbReference type="PANTHER" id="PTHR24028:SF146">
    <property type="entry name" value="CADHERIN 96CB, ISOFORM D-RELATED"/>
    <property type="match status" value="1"/>
</dbReference>
<feature type="signal peptide" evidence="14">
    <location>
        <begin position="1"/>
        <end position="16"/>
    </location>
</feature>
<dbReference type="GO" id="GO:0005509">
    <property type="term" value="F:calcium ion binding"/>
    <property type="evidence" value="ECO:0007669"/>
    <property type="project" value="UniProtKB-UniRule"/>
</dbReference>
<dbReference type="AlphaFoldDB" id="A0AA36FCR1"/>
<keyword evidence="3 13" id="KW-0812">Transmembrane</keyword>
<comment type="subcellular location">
    <subcellularLocation>
        <location evidence="1">Cell membrane</location>
        <topology evidence="1">Single-pass type I membrane protein</topology>
    </subcellularLocation>
</comment>
<evidence type="ECO:0000256" key="10">
    <source>
        <dbReference type="ARBA" id="ARBA00023180"/>
    </source>
</evidence>
<dbReference type="Proteomes" id="UP001162480">
    <property type="component" value="Chromosome 14"/>
</dbReference>
<evidence type="ECO:0000256" key="4">
    <source>
        <dbReference type="ARBA" id="ARBA00022729"/>
    </source>
</evidence>
<evidence type="ECO:0000256" key="6">
    <source>
        <dbReference type="ARBA" id="ARBA00022837"/>
    </source>
</evidence>
<dbReference type="PANTHER" id="PTHR24028">
    <property type="entry name" value="CADHERIN-87A"/>
    <property type="match status" value="1"/>
</dbReference>
<keyword evidence="17" id="KW-1185">Reference proteome</keyword>
<evidence type="ECO:0000256" key="8">
    <source>
        <dbReference type="ARBA" id="ARBA00022989"/>
    </source>
</evidence>
<accession>A0AA36FCR1</accession>
<feature type="region of interest" description="Disordered" evidence="12">
    <location>
        <begin position="860"/>
        <end position="889"/>
    </location>
</feature>
<dbReference type="InterPro" id="IPR002126">
    <property type="entry name" value="Cadherin-like_dom"/>
</dbReference>
<dbReference type="SUPFAM" id="SSF49313">
    <property type="entry name" value="Cadherin-like"/>
    <property type="match status" value="5"/>
</dbReference>
<proteinExistence type="predicted"/>
<evidence type="ECO:0000256" key="1">
    <source>
        <dbReference type="ARBA" id="ARBA00004251"/>
    </source>
</evidence>
<dbReference type="EMBL" id="OX597827">
    <property type="protein sequence ID" value="CAI9732439.1"/>
    <property type="molecule type" value="Genomic_DNA"/>
</dbReference>
<dbReference type="InterPro" id="IPR020894">
    <property type="entry name" value="Cadherin_CS"/>
</dbReference>
<dbReference type="InterPro" id="IPR015919">
    <property type="entry name" value="Cadherin-like_sf"/>
</dbReference>
<sequence length="945" mass="106722">MLREVCFLLLFTTSLSVDITYRVKENLLPGTFIGDIARNVTLPSIRRSEVKFSPLQKNEFSDFFNISKKGRLYLAKTIDAEITCKYNTECFEILEIAVLKKKSFVKILEVKVIIEDVNDNRPDFQEKYINLQFYETDGKGTKKSIPNAVDKDVGFLNSQITYRLGNIHKQFKLKTDKRVDGSSKLEIILTEELDREIKDTYFVQIIAKDGGSPPKLGVSNVQIIVTDENDNAPIFAQNTYNISLNNTHQTRKPIVRLQASDIDAGRNGKVSYHFGTKTTPLAKLYFKLNNATGEVFLSNDFSFNKKHKYLLYIDARDGGSPSMSSTAILQINIENQDNSSPSIELNFFSQTNEDTASISEDVDIGSFVAYVKVIDNDIGSNGQVSCQLEHEDFILQPLDDKKYKIVVKNAIDREANSYIDFNISCQDRGTPPKTAVRKISIQVTDINDVKPQFSQESFQFFTYENGEPDFPIGLINATDPDLGAGGQLTYYLMNSTENLLPFRISNYGFITTTQPLDREKQDRYRLAVVVKDNGTPPLKNTANVIVEIMDKNDNVPYFTFPGVDPFHLKVHYHPKRQKAITTLRAYDRDSQLNSFLQYEILDGNDKKLFSLDMYSGVMSFSRSVYKVDAGFYKLNVSVKDSGTPALSTTTLLTLTLTVSNSTSKFLTSRHKLSTKEIPVNVMVIILVAAVIVSITIVVSITVCIVRRNHRREILYCERREQGQKFMNQNGQSEYGCNPMSPQSDSQEVMLTHPGINSAVSQATLLRKELYHDSTWHGSPLQSHRQNICQGTNQMALHNSLAAENFREREDMLTSSDHFSEKSTMSSYDDSGNGCSDGNTILYEELPARMDEIEPELPEYPQQSFNKKSDYDTSSPECNQSLNKPKNPLPTDIIDLKSNRANPTDPTLASKPWNLPKKNIQQQTRTFVNTSNVLACLSVLITNRDS</sequence>
<evidence type="ECO:0000256" key="9">
    <source>
        <dbReference type="ARBA" id="ARBA00023136"/>
    </source>
</evidence>
<protein>
    <submittedName>
        <fullName evidence="16">Protocadherin beta-15 isoform X2</fullName>
    </submittedName>
</protein>
<feature type="domain" description="Cadherin" evidence="15">
    <location>
        <begin position="236"/>
        <end position="343"/>
    </location>
</feature>
<feature type="domain" description="Cadherin" evidence="15">
    <location>
        <begin position="15"/>
        <end position="124"/>
    </location>
</feature>
<feature type="domain" description="Cadherin" evidence="15">
    <location>
        <begin position="148"/>
        <end position="235"/>
    </location>
</feature>
<dbReference type="GO" id="GO:0007156">
    <property type="term" value="P:homophilic cell adhesion via plasma membrane adhesion molecules"/>
    <property type="evidence" value="ECO:0007669"/>
    <property type="project" value="InterPro"/>
</dbReference>
<keyword evidence="10" id="KW-0325">Glycoprotein</keyword>
<feature type="domain" description="Cadherin" evidence="15">
    <location>
        <begin position="350"/>
        <end position="453"/>
    </location>
</feature>
<evidence type="ECO:0000256" key="12">
    <source>
        <dbReference type="SAM" id="MobiDB-lite"/>
    </source>
</evidence>
<evidence type="ECO:0000313" key="17">
    <source>
        <dbReference type="Proteomes" id="UP001162480"/>
    </source>
</evidence>
<evidence type="ECO:0000256" key="11">
    <source>
        <dbReference type="PROSITE-ProRule" id="PRU00043"/>
    </source>
</evidence>
<keyword evidence="4 14" id="KW-0732">Signal</keyword>
<dbReference type="GO" id="GO:0005886">
    <property type="term" value="C:plasma membrane"/>
    <property type="evidence" value="ECO:0007669"/>
    <property type="project" value="UniProtKB-SubCell"/>
</dbReference>
<dbReference type="FunFam" id="2.60.40.60:FF:000002">
    <property type="entry name" value="Protocadherin alpha 2"/>
    <property type="match status" value="1"/>
</dbReference>
<feature type="transmembrane region" description="Helical" evidence="13">
    <location>
        <begin position="681"/>
        <end position="705"/>
    </location>
</feature>